<evidence type="ECO:0000256" key="1">
    <source>
        <dbReference type="SAM" id="MobiDB-lite"/>
    </source>
</evidence>
<dbReference type="EMBL" id="BDDD01000046">
    <property type="protein sequence ID" value="GAV57954.1"/>
    <property type="molecule type" value="Genomic_DNA"/>
</dbReference>
<dbReference type="Proteomes" id="UP000187406">
    <property type="component" value="Unassembled WGS sequence"/>
</dbReference>
<protein>
    <submittedName>
        <fullName evidence="2">DUF3527 domain-containing protein</fullName>
    </submittedName>
</protein>
<feature type="compositionally biased region" description="Basic and acidic residues" evidence="1">
    <location>
        <begin position="489"/>
        <end position="498"/>
    </location>
</feature>
<comment type="caution">
    <text evidence="2">The sequence shown here is derived from an EMBL/GenBank/DDBJ whole genome shotgun (WGS) entry which is preliminary data.</text>
</comment>
<dbReference type="PANTHER" id="PTHR31390">
    <property type="entry name" value="EXPRESSED PROTEIN"/>
    <property type="match status" value="1"/>
</dbReference>
<feature type="compositionally biased region" description="Basic and acidic residues" evidence="1">
    <location>
        <begin position="465"/>
        <end position="477"/>
    </location>
</feature>
<evidence type="ECO:0000313" key="2">
    <source>
        <dbReference type="EMBL" id="GAV57954.1"/>
    </source>
</evidence>
<reference evidence="3" key="1">
    <citation type="submission" date="2016-04" db="EMBL/GenBank/DDBJ databases">
        <title>Cephalotus genome sequencing.</title>
        <authorList>
            <person name="Fukushima K."/>
            <person name="Hasebe M."/>
            <person name="Fang X."/>
        </authorList>
    </citation>
    <scope>NUCLEOTIDE SEQUENCE [LARGE SCALE GENOMIC DNA]</scope>
    <source>
        <strain evidence="3">cv. St1</strain>
    </source>
</reference>
<sequence length="764" mass="85225">MANLADINCGSASHCLSLQHILIAVDLSMGVEMEFNNEKKGTVDLSPNTVLPSPRHRLNIEKRYSRGNLKHKDDILSIKDGFTEISFRRYRSSSCKNTTSRSVRREENVELKRGSIYQSSREVTKMKKTGSDEAREKIELSCTSDTSYSFTIHDSLCSLDEENQQNRIPGTSVNSSLTPTSIGKPYVEPCLSNGFIEICLNSDKREKLSGEPLEKFLLKDLVFNSNEVIGPQNDGNGLHERDTVLRLQKSHSDKVEMPYFPSPSDSDCSSRTSSKTRFSPIRKMFDPFMKSKSLRSPLGYVAELDGVNMRTKRTIRKSLLHDFSPSRQNSVFNSQRINKDQHHSVVECSPIHLHGCLKLINKLEVPFFEFSLNSAEEVLVGRIWKADNAFNWVYTFQSIGSKNKTNASGWGSSDINKESSMVGQMQVSCYLCSELKSGVLYNSMVTEFVLYDIAHARQSISSKECSDCSPDLHKSPPDSDPGLVGGTPELKDGPDAAKPKQHLKHAADHIAFKPSKKQNPYPWASADLHPNLEIAATVIQVPFEKRESLKHKRGDKVIDIVHSNLLKLPIVEPRKKNLPDNLCEKVKVVIPTGNHGLPTAENRAPSTLLDRWRLGGCCDCGGWDMGCPLVVFGNPSIPCAEDEPLVANQQPLELFLKGTKENTPAFTMSIIEEGQYAVDFHAQLSTLQAFSICVAILHGKEASTAGQERGIQLKQCTSLKELIEEEVKFLIEAVTEEGKKVNKKTEEIPRSYVINPPFSPISRV</sequence>
<dbReference type="InterPro" id="IPR021916">
    <property type="entry name" value="DUF3527"/>
</dbReference>
<feature type="region of interest" description="Disordered" evidence="1">
    <location>
        <begin position="465"/>
        <end position="499"/>
    </location>
</feature>
<dbReference type="OrthoDB" id="1939710at2759"/>
<evidence type="ECO:0000313" key="3">
    <source>
        <dbReference type="Proteomes" id="UP000187406"/>
    </source>
</evidence>
<organism evidence="2 3">
    <name type="scientific">Cephalotus follicularis</name>
    <name type="common">Albany pitcher plant</name>
    <dbReference type="NCBI Taxonomy" id="3775"/>
    <lineage>
        <taxon>Eukaryota</taxon>
        <taxon>Viridiplantae</taxon>
        <taxon>Streptophyta</taxon>
        <taxon>Embryophyta</taxon>
        <taxon>Tracheophyta</taxon>
        <taxon>Spermatophyta</taxon>
        <taxon>Magnoliopsida</taxon>
        <taxon>eudicotyledons</taxon>
        <taxon>Gunneridae</taxon>
        <taxon>Pentapetalae</taxon>
        <taxon>rosids</taxon>
        <taxon>fabids</taxon>
        <taxon>Oxalidales</taxon>
        <taxon>Cephalotaceae</taxon>
        <taxon>Cephalotus</taxon>
    </lineage>
</organism>
<dbReference type="STRING" id="3775.A0A1Q3AQL6"/>
<name>A0A1Q3AQL6_CEPFO</name>
<gene>
    <name evidence="2" type="ORF">CFOL_v3_01490</name>
</gene>
<dbReference type="InParanoid" id="A0A1Q3AQL6"/>
<accession>A0A1Q3AQL6</accession>
<dbReference type="PANTHER" id="PTHR31390:SF0">
    <property type="entry name" value="DOMAIN PROTEIN, PUTATIVE (DUF3527)-RELATED"/>
    <property type="match status" value="1"/>
</dbReference>
<feature type="region of interest" description="Disordered" evidence="1">
    <location>
        <begin position="255"/>
        <end position="274"/>
    </location>
</feature>
<feature type="compositionally biased region" description="Low complexity" evidence="1">
    <location>
        <begin position="262"/>
        <end position="274"/>
    </location>
</feature>
<proteinExistence type="predicted"/>
<keyword evidence="3" id="KW-1185">Reference proteome</keyword>
<dbReference type="AlphaFoldDB" id="A0A1Q3AQL6"/>
<dbReference type="FunCoup" id="A0A1Q3AQL6">
    <property type="interactions" value="1289"/>
</dbReference>
<dbReference type="Pfam" id="PF12043">
    <property type="entry name" value="DUF3527"/>
    <property type="match status" value="1"/>
</dbReference>